<dbReference type="RefSeq" id="WP_262950533.1">
    <property type="nucleotide sequence ID" value="NZ_AP028127.1"/>
</dbReference>
<dbReference type="Pfam" id="PF13302">
    <property type="entry name" value="Acetyltransf_3"/>
    <property type="match status" value="1"/>
</dbReference>
<dbReference type="InterPro" id="IPR000182">
    <property type="entry name" value="GNAT_dom"/>
</dbReference>
<dbReference type="Gene3D" id="3.40.630.30">
    <property type="match status" value="1"/>
</dbReference>
<dbReference type="SUPFAM" id="SSF55729">
    <property type="entry name" value="Acyl-CoA N-acyltransferases (Nat)"/>
    <property type="match status" value="1"/>
</dbReference>
<dbReference type="PANTHER" id="PTHR43792:SF1">
    <property type="entry name" value="N-ACETYLTRANSFERASE DOMAIN-CONTAINING PROTEIN"/>
    <property type="match status" value="1"/>
</dbReference>
<evidence type="ECO:0000259" key="1">
    <source>
        <dbReference type="PROSITE" id="PS51186"/>
    </source>
</evidence>
<evidence type="ECO:0000313" key="3">
    <source>
        <dbReference type="Proteomes" id="UP001432099"/>
    </source>
</evidence>
<accession>A0ABN6ZCY7</accession>
<dbReference type="InterPro" id="IPR051531">
    <property type="entry name" value="N-acetyltransferase"/>
</dbReference>
<organism evidence="2 3">
    <name type="scientific">Turicibacter faecis</name>
    <dbReference type="NCBI Taxonomy" id="2963365"/>
    <lineage>
        <taxon>Bacteria</taxon>
        <taxon>Bacillati</taxon>
        <taxon>Bacillota</taxon>
        <taxon>Erysipelotrichia</taxon>
        <taxon>Erysipelotrichales</taxon>
        <taxon>Turicibacteraceae</taxon>
        <taxon>Turicibacter</taxon>
    </lineage>
</organism>
<keyword evidence="3" id="KW-1185">Reference proteome</keyword>
<feature type="domain" description="N-acetyltransferase" evidence="1">
    <location>
        <begin position="16"/>
        <end position="180"/>
    </location>
</feature>
<dbReference type="EMBL" id="AP028127">
    <property type="protein sequence ID" value="BEH90919.1"/>
    <property type="molecule type" value="Genomic_DNA"/>
</dbReference>
<dbReference type="Proteomes" id="UP001432099">
    <property type="component" value="Chromosome"/>
</dbReference>
<reference evidence="2" key="1">
    <citation type="journal article" date="2024" name="Int. J. Syst. Evol. Microbiol.">
        <title>Turicibacter faecis sp. nov., isolated from faeces of heart failure mouse model.</title>
        <authorList>
            <person name="Imamura Y."/>
            <person name="Motooka D."/>
            <person name="Nakajima Y."/>
            <person name="Ito S."/>
            <person name="Kitakaze M."/>
            <person name="Iida T."/>
            <person name="Nakamura S."/>
        </authorList>
    </citation>
    <scope>NUCLEOTIDE SEQUENCE</scope>
    <source>
        <strain evidence="2">TC023</strain>
    </source>
</reference>
<evidence type="ECO:0000313" key="2">
    <source>
        <dbReference type="EMBL" id="BEH90919.1"/>
    </source>
</evidence>
<dbReference type="PANTHER" id="PTHR43792">
    <property type="entry name" value="GNAT FAMILY, PUTATIVE (AFU_ORTHOLOGUE AFUA_3G00765)-RELATED-RELATED"/>
    <property type="match status" value="1"/>
</dbReference>
<gene>
    <name evidence="2" type="ORF">T23_10210</name>
</gene>
<protein>
    <submittedName>
        <fullName evidence="2">GNAT family acetyltransferase</fullName>
    </submittedName>
</protein>
<proteinExistence type="predicted"/>
<sequence length="184" mass="21022">MTLQQVGTRKMETERLVLRPFQVQDAQQMFENWASDEEVTRFLTWPTHESVQVTKQVLESWVSSYSNRDYYQWAIVLKKTGQVIGSLSLMNVNNETASAEAGYCIGRAYWNQGIVTEAFKAMISFGFERIGLDQLEAYHDVKNPASGRVMQKCGLQPCGQCLRPNPKGENGVVWCEKYIIKSPR</sequence>
<name>A0ABN6ZCY7_9FIRM</name>
<dbReference type="InterPro" id="IPR016181">
    <property type="entry name" value="Acyl_CoA_acyltransferase"/>
</dbReference>
<dbReference type="PROSITE" id="PS51186">
    <property type="entry name" value="GNAT"/>
    <property type="match status" value="1"/>
</dbReference>